<accession>A0A3P3VIE4</accession>
<organism evidence="1 2">
    <name type="scientific">Aestuariirhabdus litorea</name>
    <dbReference type="NCBI Taxonomy" id="2528527"/>
    <lineage>
        <taxon>Bacteria</taxon>
        <taxon>Pseudomonadati</taxon>
        <taxon>Pseudomonadota</taxon>
        <taxon>Gammaproteobacteria</taxon>
        <taxon>Oceanospirillales</taxon>
        <taxon>Aestuariirhabdaceae</taxon>
        <taxon>Aestuariirhabdus</taxon>
    </lineage>
</organism>
<dbReference type="EMBL" id="QWEZ01000002">
    <property type="protein sequence ID" value="RRJ82490.1"/>
    <property type="molecule type" value="Genomic_DNA"/>
</dbReference>
<name>A0A3P3VIE4_9GAMM</name>
<comment type="caution">
    <text evidence="1">The sequence shown here is derived from an EMBL/GenBank/DDBJ whole genome shotgun (WGS) entry which is preliminary data.</text>
</comment>
<proteinExistence type="predicted"/>
<dbReference type="Proteomes" id="UP000280792">
    <property type="component" value="Unassembled WGS sequence"/>
</dbReference>
<evidence type="ECO:0000313" key="2">
    <source>
        <dbReference type="Proteomes" id="UP000280792"/>
    </source>
</evidence>
<dbReference type="RefSeq" id="WP_125016265.1">
    <property type="nucleotide sequence ID" value="NZ_QWEZ01000002.1"/>
</dbReference>
<reference evidence="1 2" key="2">
    <citation type="submission" date="2018-12" db="EMBL/GenBank/DDBJ databases">
        <title>Simiduia agarivorans gen. nov., sp. nov., a marine, agarolytic bacterium isolated from shallow coastal water from Keelung, Taiwan.</title>
        <authorList>
            <person name="Shieh W.Y."/>
        </authorList>
    </citation>
    <scope>NUCLEOTIDE SEQUENCE [LARGE SCALE GENOMIC DNA]</scope>
    <source>
        <strain evidence="1 2">GTF-13</strain>
    </source>
</reference>
<evidence type="ECO:0000313" key="1">
    <source>
        <dbReference type="EMBL" id="RRJ82490.1"/>
    </source>
</evidence>
<reference evidence="1 2" key="1">
    <citation type="submission" date="2018-08" db="EMBL/GenBank/DDBJ databases">
        <authorList>
            <person name="Khan S.A."/>
        </authorList>
    </citation>
    <scope>NUCLEOTIDE SEQUENCE [LARGE SCALE GENOMIC DNA]</scope>
    <source>
        <strain evidence="1 2">GTF-13</strain>
    </source>
</reference>
<keyword evidence="2" id="KW-1185">Reference proteome</keyword>
<dbReference type="AlphaFoldDB" id="A0A3P3VIE4"/>
<gene>
    <name evidence="1" type="ORF">D0544_11490</name>
</gene>
<sequence>MTDKVKYRKLLRRVKAFLDADFRAQVQMREDIQQVLGKLKKRQHKLQRLVDEEFDAGAQRQLAEELELVKAQRKKGIEVLRSLDRDPS</sequence>
<protein>
    <submittedName>
        <fullName evidence="1">Uncharacterized protein</fullName>
    </submittedName>
</protein>